<organism evidence="2 3">
    <name type="scientific">Pontibacter actiniarum</name>
    <dbReference type="NCBI Taxonomy" id="323450"/>
    <lineage>
        <taxon>Bacteria</taxon>
        <taxon>Pseudomonadati</taxon>
        <taxon>Bacteroidota</taxon>
        <taxon>Cytophagia</taxon>
        <taxon>Cytophagales</taxon>
        <taxon>Hymenobacteraceae</taxon>
        <taxon>Pontibacter</taxon>
    </lineage>
</organism>
<dbReference type="InterPro" id="IPR052533">
    <property type="entry name" value="WalJ/YycJ-like"/>
</dbReference>
<keyword evidence="3" id="KW-1185">Reference proteome</keyword>
<dbReference type="Proteomes" id="UP000266292">
    <property type="component" value="Chromosome"/>
</dbReference>
<protein>
    <submittedName>
        <fullName evidence="2">MBL fold hydrolase</fullName>
    </submittedName>
</protein>
<name>A0A1X9YNW1_9BACT</name>
<dbReference type="SUPFAM" id="SSF56281">
    <property type="entry name" value="Metallo-hydrolase/oxidoreductase"/>
    <property type="match status" value="1"/>
</dbReference>
<dbReference type="InterPro" id="IPR001279">
    <property type="entry name" value="Metallo-B-lactamas"/>
</dbReference>
<dbReference type="OrthoDB" id="9781189at2"/>
<dbReference type="STRING" id="709015.GCA_000472485_00646"/>
<accession>A0A1X9YNW1</accession>
<reference evidence="3" key="1">
    <citation type="submission" date="2017-05" db="EMBL/GenBank/DDBJ databases">
        <authorList>
            <person name="Ray J."/>
            <person name="Price M."/>
            <person name="Deutschbauer A."/>
        </authorList>
    </citation>
    <scope>NUCLEOTIDE SEQUENCE [LARGE SCALE GENOMIC DNA]</scope>
    <source>
        <strain evidence="3">DSM 19842</strain>
    </source>
</reference>
<dbReference type="Pfam" id="PF12706">
    <property type="entry name" value="Lactamase_B_2"/>
    <property type="match status" value="1"/>
</dbReference>
<dbReference type="InterPro" id="IPR036866">
    <property type="entry name" value="RibonucZ/Hydroxyglut_hydro"/>
</dbReference>
<dbReference type="EMBL" id="CP021235">
    <property type="protein sequence ID" value="ARS34537.1"/>
    <property type="molecule type" value="Genomic_DNA"/>
</dbReference>
<gene>
    <name evidence="2" type="ORF">CA264_03260</name>
</gene>
<feature type="domain" description="Metallo-beta-lactamase" evidence="1">
    <location>
        <begin position="13"/>
        <end position="190"/>
    </location>
</feature>
<dbReference type="KEGG" id="pact:CA264_03260"/>
<proteinExistence type="predicted"/>
<dbReference type="PANTHER" id="PTHR47619">
    <property type="entry name" value="METALLO-HYDROLASE YYCJ-RELATED"/>
    <property type="match status" value="1"/>
</dbReference>
<keyword evidence="2" id="KW-0378">Hydrolase</keyword>
<dbReference type="RefSeq" id="WP_025604555.1">
    <property type="nucleotide sequence ID" value="NZ_CP021235.1"/>
</dbReference>
<evidence type="ECO:0000313" key="2">
    <source>
        <dbReference type="EMBL" id="ARS34537.1"/>
    </source>
</evidence>
<dbReference type="Gene3D" id="3.60.15.10">
    <property type="entry name" value="Ribonuclease Z/Hydroxyacylglutathione hydrolase-like"/>
    <property type="match status" value="1"/>
</dbReference>
<evidence type="ECO:0000313" key="3">
    <source>
        <dbReference type="Proteomes" id="UP000266292"/>
    </source>
</evidence>
<dbReference type="AlphaFoldDB" id="A0A1X9YNW1"/>
<sequence>MQLYITSLNSGSNGNCYYVGNHREAILVDAGISCRETEKRMKRLGLSLARVKAIFISHEHSDHIRGIAVLAKKYNLPVYITLATLQNARLDLGDVQVIPFSADEPVQVGGLTVTAFVKRHDAADPHSFVVGYKGINVGVFTDIGAPCDNLIHHFQQCHAAFLEANYDEDLLERGRYPYYLKNRIRGGRGHLSNRQALALFAGYKPAFMSHLLLAHLSKDNNCPNLVRELFTAHADGTEITVASRFEETPVFRITGSFSRQAATTVGQGQISLDFGEVALH</sequence>
<dbReference type="GO" id="GO:0016787">
    <property type="term" value="F:hydrolase activity"/>
    <property type="evidence" value="ECO:0007669"/>
    <property type="project" value="UniProtKB-KW"/>
</dbReference>
<dbReference type="SMART" id="SM00849">
    <property type="entry name" value="Lactamase_B"/>
    <property type="match status" value="1"/>
</dbReference>
<dbReference type="PANTHER" id="PTHR47619:SF1">
    <property type="entry name" value="EXODEOXYRIBONUCLEASE WALJ"/>
    <property type="match status" value="1"/>
</dbReference>
<evidence type="ECO:0000259" key="1">
    <source>
        <dbReference type="SMART" id="SM00849"/>
    </source>
</evidence>